<feature type="region of interest" description="Disordered" evidence="1">
    <location>
        <begin position="464"/>
        <end position="499"/>
    </location>
</feature>
<evidence type="ECO:0000313" key="4">
    <source>
        <dbReference type="Proteomes" id="UP001218188"/>
    </source>
</evidence>
<feature type="compositionally biased region" description="Acidic residues" evidence="1">
    <location>
        <begin position="464"/>
        <end position="475"/>
    </location>
</feature>
<proteinExistence type="predicted"/>
<feature type="region of interest" description="Disordered" evidence="1">
    <location>
        <begin position="1"/>
        <end position="62"/>
    </location>
</feature>
<feature type="compositionally biased region" description="Polar residues" evidence="1">
    <location>
        <begin position="18"/>
        <end position="29"/>
    </location>
</feature>
<sequence>MFRPTDSLYGGDSRPGSRAQSTISMTGSTRHILAPSHDQDHLGPPSPMRRGKDAGMQGMMPRGGGVDAFRSNAARMPGKGDEDYDGVDVRSGGRLGGKARWTRFKVILFIANIVLSSYSLCALVFTLLTYFHTLENARILLVANNLELAFSTLRRRVRSIRYITYKRRTLNLEAKVNQQWSQQLGAAGRLTIQSVLGCCGYFSPFVEATVSSTCYSRSILPGCKQQFFGVPGKGVVAVVYPIMAAGLLCSNHVTYRFGKGMMPKAYRLSREAMAVIMEQYASQLADQYGADAAAHMIANNSGNTFAGHSRGSGTPPPTLLPRPTPSASASDVNLTAIPHPERGPQLAGVRYSYGEGEGGHAKYDSLGGSATLVSVPGGFRLPVLRSAFSEEATQLRFPSFQLATQVRGSSWDTSVYTGLRQFHQAKRFDPDSQDIARHLGQPLYRLCREVETQFAHMDELIEVEETGDDTDDERDDAQSSLHDQDELAEESDAKEDEDQIGICSEPQDVSLEQMCPSFTNQLSVDATVWIREQTRSLKFLTTTRLAVLHRSSYMGLTARSNPTNGRILLVFSLGNAVLLWLSASCDIFRWRIIHQSPIDNKRYPVDDLVTMIFSKACDGTY</sequence>
<reference evidence="3" key="1">
    <citation type="submission" date="2023-03" db="EMBL/GenBank/DDBJ databases">
        <title>Massive genome expansion in bonnet fungi (Mycena s.s.) driven by repeated elements and novel gene families across ecological guilds.</title>
        <authorList>
            <consortium name="Lawrence Berkeley National Laboratory"/>
            <person name="Harder C.B."/>
            <person name="Miyauchi S."/>
            <person name="Viragh M."/>
            <person name="Kuo A."/>
            <person name="Thoen E."/>
            <person name="Andreopoulos B."/>
            <person name="Lu D."/>
            <person name="Skrede I."/>
            <person name="Drula E."/>
            <person name="Henrissat B."/>
            <person name="Morin E."/>
            <person name="Kohler A."/>
            <person name="Barry K."/>
            <person name="LaButti K."/>
            <person name="Morin E."/>
            <person name="Salamov A."/>
            <person name="Lipzen A."/>
            <person name="Mereny Z."/>
            <person name="Hegedus B."/>
            <person name="Baldrian P."/>
            <person name="Stursova M."/>
            <person name="Weitz H."/>
            <person name="Taylor A."/>
            <person name="Grigoriev I.V."/>
            <person name="Nagy L.G."/>
            <person name="Martin F."/>
            <person name="Kauserud H."/>
        </authorList>
    </citation>
    <scope>NUCLEOTIDE SEQUENCE</scope>
    <source>
        <strain evidence="3">CBHHK200</strain>
    </source>
</reference>
<dbReference type="EMBL" id="JARJCM010000435">
    <property type="protein sequence ID" value="KAJ7017078.1"/>
    <property type="molecule type" value="Genomic_DNA"/>
</dbReference>
<keyword evidence="2" id="KW-1133">Transmembrane helix</keyword>
<feature type="compositionally biased region" description="Pro residues" evidence="1">
    <location>
        <begin position="314"/>
        <end position="324"/>
    </location>
</feature>
<comment type="caution">
    <text evidence="3">The sequence shown here is derived from an EMBL/GenBank/DDBJ whole genome shotgun (WGS) entry which is preliminary data.</text>
</comment>
<keyword evidence="2" id="KW-0472">Membrane</keyword>
<feature type="region of interest" description="Disordered" evidence="1">
    <location>
        <begin position="304"/>
        <end position="341"/>
    </location>
</feature>
<evidence type="ECO:0000256" key="2">
    <source>
        <dbReference type="SAM" id="Phobius"/>
    </source>
</evidence>
<protein>
    <submittedName>
        <fullName evidence="3">Uncharacterized protein</fullName>
    </submittedName>
</protein>
<dbReference type="AlphaFoldDB" id="A0AAD6WKH8"/>
<feature type="compositionally biased region" description="Acidic residues" evidence="1">
    <location>
        <begin position="486"/>
        <end position="499"/>
    </location>
</feature>
<keyword evidence="2" id="KW-0812">Transmembrane</keyword>
<gene>
    <name evidence="3" type="ORF">C8F04DRAFT_1280051</name>
</gene>
<evidence type="ECO:0000313" key="3">
    <source>
        <dbReference type="EMBL" id="KAJ7017078.1"/>
    </source>
</evidence>
<keyword evidence="4" id="KW-1185">Reference proteome</keyword>
<dbReference type="Proteomes" id="UP001218188">
    <property type="component" value="Unassembled WGS sequence"/>
</dbReference>
<evidence type="ECO:0000256" key="1">
    <source>
        <dbReference type="SAM" id="MobiDB-lite"/>
    </source>
</evidence>
<organism evidence="3 4">
    <name type="scientific">Mycena alexandri</name>
    <dbReference type="NCBI Taxonomy" id="1745969"/>
    <lineage>
        <taxon>Eukaryota</taxon>
        <taxon>Fungi</taxon>
        <taxon>Dikarya</taxon>
        <taxon>Basidiomycota</taxon>
        <taxon>Agaricomycotina</taxon>
        <taxon>Agaricomycetes</taxon>
        <taxon>Agaricomycetidae</taxon>
        <taxon>Agaricales</taxon>
        <taxon>Marasmiineae</taxon>
        <taxon>Mycenaceae</taxon>
        <taxon>Mycena</taxon>
    </lineage>
</organism>
<feature type="transmembrane region" description="Helical" evidence="2">
    <location>
        <begin position="106"/>
        <end position="131"/>
    </location>
</feature>
<accession>A0AAD6WKH8</accession>
<name>A0AAD6WKH8_9AGAR</name>